<proteinExistence type="predicted"/>
<dbReference type="Gene3D" id="3.40.50.1820">
    <property type="entry name" value="alpha/beta hydrolase"/>
    <property type="match status" value="2"/>
</dbReference>
<dbReference type="InterPro" id="IPR029058">
    <property type="entry name" value="AB_hydrolase_fold"/>
</dbReference>
<reference evidence="1" key="1">
    <citation type="submission" date="2020-03" db="EMBL/GenBank/DDBJ databases">
        <authorList>
            <person name="He L."/>
        </authorList>
    </citation>
    <scope>NUCLEOTIDE SEQUENCE</scope>
    <source>
        <strain evidence="1">CkLH20</strain>
    </source>
</reference>
<evidence type="ECO:0000313" key="2">
    <source>
        <dbReference type="Proteomes" id="UP000781932"/>
    </source>
</evidence>
<protein>
    <submittedName>
        <fullName evidence="1">Uncharacterized protein</fullName>
    </submittedName>
</protein>
<evidence type="ECO:0000313" key="1">
    <source>
        <dbReference type="EMBL" id="KAF9874896.1"/>
    </source>
</evidence>
<sequence>MDFPAPFHVIVHHIPSQTPNLVAYERGTSTSKNALIFVGGLTEGPHTNAVVGVLAKKLEGSEYGVWELRMRSSFTGFGYSKLSNDVEDISALVEYLRKLGKEKVVLMGASTGNSLCLWKSLQHTDTFLLFIGCQDCLEYTKLREHNSNPVDGYILLNPVSDRQAAGLIMSQEEYEKSIGHAQKMIADGMQNEAMPTSLIPFIFTSPITAYRWNSLGAKGGDDDYFSWDLDDATVQEKFGQVHKPILLLPGEKDELVLPSVNKTELLGRWIQACPKGVLEVQEWVGDTARRFMELL</sequence>
<dbReference type="EMBL" id="JAATWM020000024">
    <property type="protein sequence ID" value="KAF9874896.1"/>
    <property type="molecule type" value="Genomic_DNA"/>
</dbReference>
<dbReference type="SUPFAM" id="SSF53474">
    <property type="entry name" value="alpha/beta-Hydrolases"/>
    <property type="match status" value="1"/>
</dbReference>
<accession>A0A9P6I6J4</accession>
<dbReference type="Pfam" id="PF08538">
    <property type="entry name" value="DUF1749"/>
    <property type="match status" value="2"/>
</dbReference>
<dbReference type="RefSeq" id="XP_038744357.1">
    <property type="nucleotide sequence ID" value="XM_038890307.1"/>
</dbReference>
<name>A0A9P6I6J4_9PEZI</name>
<dbReference type="AlphaFoldDB" id="A0A9P6I6J4"/>
<comment type="caution">
    <text evidence="1">The sequence shown here is derived from an EMBL/GenBank/DDBJ whole genome shotgun (WGS) entry which is preliminary data.</text>
</comment>
<dbReference type="PANTHER" id="PTHR31591">
    <property type="entry name" value="UPF0613 PROTEIN PB24D3.06C"/>
    <property type="match status" value="1"/>
</dbReference>
<dbReference type="OrthoDB" id="10034502at2759"/>
<reference evidence="1" key="2">
    <citation type="submission" date="2020-11" db="EMBL/GenBank/DDBJ databases">
        <title>Whole genome sequencing of Colletotrichum sp.</title>
        <authorList>
            <person name="Li H."/>
        </authorList>
    </citation>
    <scope>NUCLEOTIDE SEQUENCE</scope>
    <source>
        <strain evidence="1">CkLH20</strain>
    </source>
</reference>
<dbReference type="InterPro" id="IPR013744">
    <property type="entry name" value="SidJ"/>
</dbReference>
<organism evidence="1 2">
    <name type="scientific">Colletotrichum karsti</name>
    <dbReference type="NCBI Taxonomy" id="1095194"/>
    <lineage>
        <taxon>Eukaryota</taxon>
        <taxon>Fungi</taxon>
        <taxon>Dikarya</taxon>
        <taxon>Ascomycota</taxon>
        <taxon>Pezizomycotina</taxon>
        <taxon>Sordariomycetes</taxon>
        <taxon>Hypocreomycetidae</taxon>
        <taxon>Glomerellales</taxon>
        <taxon>Glomerellaceae</taxon>
        <taxon>Colletotrichum</taxon>
        <taxon>Colletotrichum boninense species complex</taxon>
    </lineage>
</organism>
<dbReference type="Proteomes" id="UP000781932">
    <property type="component" value="Unassembled WGS sequence"/>
</dbReference>
<gene>
    <name evidence="1" type="ORF">CkaCkLH20_07590</name>
</gene>
<dbReference type="GeneID" id="62163381"/>
<keyword evidence="2" id="KW-1185">Reference proteome</keyword>
<dbReference type="PANTHER" id="PTHR31591:SF7">
    <property type="entry name" value="DUF1749-DOMAIN-CONTAINING PROTEIN"/>
    <property type="match status" value="1"/>
</dbReference>